<proteinExistence type="predicted"/>
<dbReference type="EMBL" id="FWXS01000003">
    <property type="protein sequence ID" value="SMC52678.1"/>
    <property type="molecule type" value="Genomic_DNA"/>
</dbReference>
<evidence type="ECO:0008006" key="3">
    <source>
        <dbReference type="Google" id="ProtNLM"/>
    </source>
</evidence>
<dbReference type="OrthoDB" id="1367358at2"/>
<dbReference type="AlphaFoldDB" id="A0A1W1ZX79"/>
<evidence type="ECO:0000313" key="2">
    <source>
        <dbReference type="Proteomes" id="UP000192393"/>
    </source>
</evidence>
<dbReference type="Proteomes" id="UP000192393">
    <property type="component" value="Unassembled WGS sequence"/>
</dbReference>
<protein>
    <recommendedName>
        <fullName evidence="3">DUF1540 domain-containing protein</fullName>
    </recommendedName>
</protein>
<name>A0A1W1ZX79_9FLAO</name>
<evidence type="ECO:0000313" key="1">
    <source>
        <dbReference type="EMBL" id="SMC52678.1"/>
    </source>
</evidence>
<gene>
    <name evidence="1" type="ORF">SAMN06296427_103282</name>
</gene>
<accession>A0A1W1ZX79</accession>
<dbReference type="RefSeq" id="WP_084016858.1">
    <property type="nucleotide sequence ID" value="NZ_FWXS01000003.1"/>
</dbReference>
<organism evidence="1 2">
    <name type="scientific">Moheibacter sediminis</name>
    <dbReference type="NCBI Taxonomy" id="1434700"/>
    <lineage>
        <taxon>Bacteria</taxon>
        <taxon>Pseudomonadati</taxon>
        <taxon>Bacteroidota</taxon>
        <taxon>Flavobacteriia</taxon>
        <taxon>Flavobacteriales</taxon>
        <taxon>Weeksellaceae</taxon>
        <taxon>Moheibacter</taxon>
    </lineage>
</organism>
<sequence length="82" mass="9232">MNVQLAKCCGNCENFINGQICAVQEIVVSENQVCEAYQFKAVLHRDDDCLKCVKFQTINCAHPQKASEGILCSVWYPRTAMM</sequence>
<reference evidence="1 2" key="1">
    <citation type="submission" date="2017-04" db="EMBL/GenBank/DDBJ databases">
        <authorList>
            <person name="Afonso C.L."/>
            <person name="Miller P.J."/>
            <person name="Scott M.A."/>
            <person name="Spackman E."/>
            <person name="Goraichik I."/>
            <person name="Dimitrov K.M."/>
            <person name="Suarez D.L."/>
            <person name="Swayne D.E."/>
        </authorList>
    </citation>
    <scope>NUCLEOTIDE SEQUENCE [LARGE SCALE GENOMIC DNA]</scope>
    <source>
        <strain evidence="1 2">CGMCC 1.12708</strain>
    </source>
</reference>
<keyword evidence="2" id="KW-1185">Reference proteome</keyword>